<accession>A0ABN8UA27</accession>
<evidence type="ECO:0000313" key="2">
    <source>
        <dbReference type="Proteomes" id="UP001154322"/>
    </source>
</evidence>
<name>A0ABN8UA27_9BACL</name>
<dbReference type="EMBL" id="CALYLO010000007">
    <property type="protein sequence ID" value="CAH8247362.1"/>
    <property type="molecule type" value="Genomic_DNA"/>
</dbReference>
<dbReference type="RefSeq" id="WP_261948807.1">
    <property type="nucleotide sequence ID" value="NZ_CALYLO010000007.1"/>
</dbReference>
<comment type="caution">
    <text evidence="1">The sequence shown here is derived from an EMBL/GenBank/DDBJ whole genome shotgun (WGS) entry which is preliminary data.</text>
</comment>
<protein>
    <submittedName>
        <fullName evidence="1">Uncharacterized protein</fullName>
    </submittedName>
</protein>
<reference evidence="1" key="1">
    <citation type="submission" date="2022-06" db="EMBL/GenBank/DDBJ databases">
        <authorList>
            <person name="Dietemann V."/>
            <person name="Ory F."/>
            <person name="Dainat B."/>
            <person name="Oberhansli S."/>
        </authorList>
    </citation>
    <scope>NUCLEOTIDE SEQUENCE</scope>
    <source>
        <strain evidence="1">Ena-SAMPLE-TAB-26-04-2022-14:26:32:270-5432</strain>
    </source>
</reference>
<evidence type="ECO:0000313" key="1">
    <source>
        <dbReference type="EMBL" id="CAH8247362.1"/>
    </source>
</evidence>
<organism evidence="1 2">
    <name type="scientific">Paenibacillus melissococcoides</name>
    <dbReference type="NCBI Taxonomy" id="2912268"/>
    <lineage>
        <taxon>Bacteria</taxon>
        <taxon>Bacillati</taxon>
        <taxon>Bacillota</taxon>
        <taxon>Bacilli</taxon>
        <taxon>Bacillales</taxon>
        <taxon>Paenibacillaceae</taxon>
        <taxon>Paenibacillus</taxon>
    </lineage>
</organism>
<dbReference type="Proteomes" id="UP001154322">
    <property type="component" value="Unassembled WGS sequence"/>
</dbReference>
<keyword evidence="2" id="KW-1185">Reference proteome</keyword>
<gene>
    <name evidence="1" type="ORF">WJ0W_004596</name>
</gene>
<proteinExistence type="predicted"/>
<sequence>MIYGAKAKGHDFKYYYELDAVLKDFQETSPEYLAAKSIFAQGDKRPDKIAIACRDTANEEEQYLQTTSPSCSIKIGIF</sequence>